<name>A0A9X0UGT3_9PROT</name>
<protein>
    <submittedName>
        <fullName evidence="2">MBL fold metallo-hydrolase</fullName>
    </submittedName>
</protein>
<sequence length="389" mass="41290">MSGIRCTCLPELFAQRGVRRRQVLRVTSVGFVGSLVGTLATAGRTARAAPLAGSPPEVERLTVTMVADNYLFPFLPSQTLGGVRVERSGVSGRSGLPPRDSLAGEFGLSMLAESSRGGETRAVLVDFGYTPEVLLNNMRLLGIDPARIDALVLSHGHHDHFGGLTGLLAASRGRLRPGLPLFVGGEDCFCTRQTAATGADFGTLDRRAVLDAGLMLMVAEGPALAADHAVTSGQIALRSFETPLRPTRARTGIVDGLGCDPARMSEAKNTGGFVPDDFEHEIATSYVVKRRGLVVLTACSHRGVVNAIRQAQEVTGVSKLHAVIGGFHLVAPPLTEDYVRRTVLELKAMEPDFLVPAHCAGDLFYDLARVEMPGQVIRSAVGTRLTFGG</sequence>
<dbReference type="CDD" id="cd07713">
    <property type="entry name" value="DHPS-like_MBL-fold"/>
    <property type="match status" value="1"/>
</dbReference>
<feature type="domain" description="Metallo-beta-lactamase" evidence="1">
    <location>
        <begin position="110"/>
        <end position="171"/>
    </location>
</feature>
<gene>
    <name evidence="2" type="ORF">H7965_29175</name>
</gene>
<dbReference type="Proteomes" id="UP000600101">
    <property type="component" value="Unassembled WGS sequence"/>
</dbReference>
<comment type="caution">
    <text evidence="2">The sequence shown here is derived from an EMBL/GenBank/DDBJ whole genome shotgun (WGS) entry which is preliminary data.</text>
</comment>
<dbReference type="InterPro" id="IPR041712">
    <property type="entry name" value="DHPS-like_MBL-fold"/>
</dbReference>
<dbReference type="PANTHER" id="PTHR13754:SF13">
    <property type="entry name" value="METALLO-BETA-LACTAMASE SUPERFAMILY PROTEIN (AFU_ORTHOLOGUE AFUA_3G07630)"/>
    <property type="match status" value="1"/>
</dbReference>
<dbReference type="Pfam" id="PF00753">
    <property type="entry name" value="Lactamase_B"/>
    <property type="match status" value="1"/>
</dbReference>
<proteinExistence type="predicted"/>
<accession>A0A9X0UGT3</accession>
<evidence type="ECO:0000313" key="3">
    <source>
        <dbReference type="Proteomes" id="UP000600101"/>
    </source>
</evidence>
<keyword evidence="3" id="KW-1185">Reference proteome</keyword>
<dbReference type="EMBL" id="JACOMF010000159">
    <property type="protein sequence ID" value="MBC4019288.1"/>
    <property type="molecule type" value="Genomic_DNA"/>
</dbReference>
<evidence type="ECO:0000259" key="1">
    <source>
        <dbReference type="Pfam" id="PF00753"/>
    </source>
</evidence>
<dbReference type="PANTHER" id="PTHR13754">
    <property type="entry name" value="METALLO-BETA-LACTAMASE SUPERFAMILY PROTEIN"/>
    <property type="match status" value="1"/>
</dbReference>
<dbReference type="SUPFAM" id="SSF56281">
    <property type="entry name" value="Metallo-hydrolase/oxidoreductase"/>
    <property type="match status" value="1"/>
</dbReference>
<dbReference type="RefSeq" id="WP_186774004.1">
    <property type="nucleotide sequence ID" value="NZ_JACOMF010000159.1"/>
</dbReference>
<dbReference type="InterPro" id="IPR036866">
    <property type="entry name" value="RibonucZ/Hydroxyglut_hydro"/>
</dbReference>
<dbReference type="InterPro" id="IPR001279">
    <property type="entry name" value="Metallo-B-lactamas"/>
</dbReference>
<dbReference type="GO" id="GO:0016740">
    <property type="term" value="F:transferase activity"/>
    <property type="evidence" value="ECO:0007669"/>
    <property type="project" value="TreeGrafter"/>
</dbReference>
<dbReference type="Gene3D" id="3.60.15.10">
    <property type="entry name" value="Ribonuclease Z/Hydroxyacylglutathione hydrolase-like"/>
    <property type="match status" value="1"/>
</dbReference>
<reference evidence="2" key="1">
    <citation type="submission" date="2020-08" db="EMBL/GenBank/DDBJ databases">
        <authorList>
            <person name="Hu Y."/>
            <person name="Nguyen S.V."/>
            <person name="Li F."/>
            <person name="Fanning S."/>
        </authorList>
    </citation>
    <scope>NUCLEOTIDE SEQUENCE</scope>
    <source>
        <strain evidence="2">SYSU D8009</strain>
    </source>
</reference>
<evidence type="ECO:0000313" key="2">
    <source>
        <dbReference type="EMBL" id="MBC4019288.1"/>
    </source>
</evidence>
<dbReference type="InterPro" id="IPR052926">
    <property type="entry name" value="Metallo-beta-lactamase_dom"/>
</dbReference>
<organism evidence="2 3">
    <name type="scientific">Siccirubricoccus deserti</name>
    <dbReference type="NCBI Taxonomy" id="2013562"/>
    <lineage>
        <taxon>Bacteria</taxon>
        <taxon>Pseudomonadati</taxon>
        <taxon>Pseudomonadota</taxon>
        <taxon>Alphaproteobacteria</taxon>
        <taxon>Acetobacterales</taxon>
        <taxon>Roseomonadaceae</taxon>
        <taxon>Siccirubricoccus</taxon>
    </lineage>
</organism>
<dbReference type="AlphaFoldDB" id="A0A9X0UGT3"/>